<feature type="domain" description="YetF C-terminal" evidence="8">
    <location>
        <begin position="102"/>
        <end position="174"/>
    </location>
</feature>
<dbReference type="Pfam" id="PF04239">
    <property type="entry name" value="DUF421"/>
    <property type="match status" value="1"/>
</dbReference>
<keyword evidence="5 7" id="KW-1133">Transmembrane helix</keyword>
<dbReference type="GO" id="GO:0005886">
    <property type="term" value="C:plasma membrane"/>
    <property type="evidence" value="ECO:0007669"/>
    <property type="project" value="UniProtKB-SubCell"/>
</dbReference>
<organism evidence="9 10">
    <name type="scientific">Spirosoma agri</name>
    <dbReference type="NCBI Taxonomy" id="1987381"/>
    <lineage>
        <taxon>Bacteria</taxon>
        <taxon>Pseudomonadati</taxon>
        <taxon>Bacteroidota</taxon>
        <taxon>Cytophagia</taxon>
        <taxon>Cytophagales</taxon>
        <taxon>Cytophagaceae</taxon>
        <taxon>Spirosoma</taxon>
    </lineage>
</organism>
<keyword evidence="6 7" id="KW-0472">Membrane</keyword>
<comment type="caution">
    <text evidence="9">The sequence shown here is derived from an EMBL/GenBank/DDBJ whole genome shotgun (WGS) entry which is preliminary data.</text>
</comment>
<accession>A0A6M0IPK8</accession>
<feature type="transmembrane region" description="Helical" evidence="7">
    <location>
        <begin position="53"/>
        <end position="72"/>
    </location>
</feature>
<keyword evidence="4 7" id="KW-0812">Transmembrane</keyword>
<evidence type="ECO:0000256" key="5">
    <source>
        <dbReference type="ARBA" id="ARBA00022989"/>
    </source>
</evidence>
<name>A0A6M0IPK8_9BACT</name>
<evidence type="ECO:0000313" key="10">
    <source>
        <dbReference type="Proteomes" id="UP000477386"/>
    </source>
</evidence>
<gene>
    <name evidence="9" type="ORF">GK091_23535</name>
</gene>
<evidence type="ECO:0000256" key="6">
    <source>
        <dbReference type="ARBA" id="ARBA00023136"/>
    </source>
</evidence>
<comment type="subcellular location">
    <subcellularLocation>
        <location evidence="1">Cell membrane</location>
        <topology evidence="1">Multi-pass membrane protein</topology>
    </subcellularLocation>
</comment>
<evidence type="ECO:0000256" key="4">
    <source>
        <dbReference type="ARBA" id="ARBA00022692"/>
    </source>
</evidence>
<dbReference type="Gene3D" id="3.30.240.20">
    <property type="entry name" value="bsu07140 like domains"/>
    <property type="match status" value="1"/>
</dbReference>
<evidence type="ECO:0000256" key="3">
    <source>
        <dbReference type="ARBA" id="ARBA00022475"/>
    </source>
</evidence>
<feature type="transmembrane region" description="Helical" evidence="7">
    <location>
        <begin position="20"/>
        <end position="41"/>
    </location>
</feature>
<evidence type="ECO:0000256" key="7">
    <source>
        <dbReference type="SAM" id="Phobius"/>
    </source>
</evidence>
<evidence type="ECO:0000313" key="9">
    <source>
        <dbReference type="EMBL" id="NEU69872.1"/>
    </source>
</evidence>
<dbReference type="RefSeq" id="WP_164042619.1">
    <property type="nucleotide sequence ID" value="NZ_JAAGNZ010000002.1"/>
</dbReference>
<dbReference type="InterPro" id="IPR007353">
    <property type="entry name" value="DUF421"/>
</dbReference>
<dbReference type="AlphaFoldDB" id="A0A6M0IPK8"/>
<keyword evidence="10" id="KW-1185">Reference proteome</keyword>
<proteinExistence type="inferred from homology"/>
<sequence>MKKEEIHLEDWQRILIGDAPVGFLVEVFVRTLLIYLALLVVMRLLGKRMNGQLTNLELAVMLTMGALISPAMQIPDRGLLSGMLALLCALVFLRGTNWLGFKSTNVEKLIQGTETVVVKDGIIQLEAMAKNRLSHQQIYAALRSKNVYNLGNVKRLYLEAYGMFSIYEDEKGKPGLSVLPPSDAEIQSIHGYPDEKILACTNCGKTVPAQPKPGPCSVCRTNQWSDAIL</sequence>
<comment type="similarity">
    <text evidence="2">Belongs to the UPF0702 family.</text>
</comment>
<protein>
    <submittedName>
        <fullName evidence="9">DUF421 domain-containing protein</fullName>
    </submittedName>
</protein>
<feature type="transmembrane region" description="Helical" evidence="7">
    <location>
        <begin position="78"/>
        <end position="101"/>
    </location>
</feature>
<dbReference type="Proteomes" id="UP000477386">
    <property type="component" value="Unassembled WGS sequence"/>
</dbReference>
<dbReference type="PANTHER" id="PTHR34582:SF6">
    <property type="entry name" value="UPF0702 TRANSMEMBRANE PROTEIN YCAP"/>
    <property type="match status" value="1"/>
</dbReference>
<dbReference type="InterPro" id="IPR023090">
    <property type="entry name" value="UPF0702_alpha/beta_dom_sf"/>
</dbReference>
<reference evidence="9 10" key="1">
    <citation type="submission" date="2020-02" db="EMBL/GenBank/DDBJ databases">
        <title>Draft genome sequence of two Spirosoma agri KCTC 52727 and Spirosoma terrae KCTC 52035.</title>
        <authorList>
            <person name="Rojas J."/>
            <person name="Ambika Manirajan B."/>
            <person name="Ratering S."/>
            <person name="Suarez C."/>
            <person name="Schnell S."/>
        </authorList>
    </citation>
    <scope>NUCLEOTIDE SEQUENCE [LARGE SCALE GENOMIC DNA]</scope>
    <source>
        <strain evidence="9 10">KCTC 52727</strain>
    </source>
</reference>
<evidence type="ECO:0000256" key="1">
    <source>
        <dbReference type="ARBA" id="ARBA00004651"/>
    </source>
</evidence>
<evidence type="ECO:0000259" key="8">
    <source>
        <dbReference type="Pfam" id="PF04239"/>
    </source>
</evidence>
<keyword evidence="3" id="KW-1003">Cell membrane</keyword>
<dbReference type="EMBL" id="JAAGNZ010000002">
    <property type="protein sequence ID" value="NEU69872.1"/>
    <property type="molecule type" value="Genomic_DNA"/>
</dbReference>
<dbReference type="PANTHER" id="PTHR34582">
    <property type="entry name" value="UPF0702 TRANSMEMBRANE PROTEIN YCAP"/>
    <property type="match status" value="1"/>
</dbReference>
<evidence type="ECO:0000256" key="2">
    <source>
        <dbReference type="ARBA" id="ARBA00006448"/>
    </source>
</evidence>